<dbReference type="WBParaSite" id="ASIM_0000112101-mRNA-1">
    <property type="protein sequence ID" value="ASIM_0000112101-mRNA-1"/>
    <property type="gene ID" value="ASIM_0000112101"/>
</dbReference>
<gene>
    <name evidence="1" type="ORF">ASIM_LOCUS1011</name>
</gene>
<name>A0A0M3J0S8_ANISI</name>
<evidence type="ECO:0000313" key="3">
    <source>
        <dbReference type="WBParaSite" id="ASIM_0000112101-mRNA-1"/>
    </source>
</evidence>
<reference evidence="3" key="1">
    <citation type="submission" date="2017-02" db="UniProtKB">
        <authorList>
            <consortium name="WormBaseParasite"/>
        </authorList>
    </citation>
    <scope>IDENTIFICATION</scope>
</reference>
<organism evidence="3">
    <name type="scientific">Anisakis simplex</name>
    <name type="common">Herring worm</name>
    <dbReference type="NCBI Taxonomy" id="6269"/>
    <lineage>
        <taxon>Eukaryota</taxon>
        <taxon>Metazoa</taxon>
        <taxon>Ecdysozoa</taxon>
        <taxon>Nematoda</taxon>
        <taxon>Chromadorea</taxon>
        <taxon>Rhabditida</taxon>
        <taxon>Spirurina</taxon>
        <taxon>Ascaridomorpha</taxon>
        <taxon>Ascaridoidea</taxon>
        <taxon>Anisakidae</taxon>
        <taxon>Anisakis</taxon>
        <taxon>Anisakis simplex complex</taxon>
    </lineage>
</organism>
<evidence type="ECO:0000313" key="2">
    <source>
        <dbReference type="Proteomes" id="UP000267096"/>
    </source>
</evidence>
<sequence length="120" mass="13658">MNMENLTDEQLSHLIRVVALDLKLKAEIFEQIKILSANERFTFFDEPINAHNAPSECASSARNKISFAVFVPRKGGALERARRMLVSALEEFDTTTPFIHIDDALTEVQVSSRVHQRFIL</sequence>
<dbReference type="EMBL" id="UYRR01000929">
    <property type="protein sequence ID" value="VDK18323.1"/>
    <property type="molecule type" value="Genomic_DNA"/>
</dbReference>
<proteinExistence type="predicted"/>
<dbReference type="AlphaFoldDB" id="A0A0M3J0S8"/>
<reference evidence="1 2" key="2">
    <citation type="submission" date="2018-11" db="EMBL/GenBank/DDBJ databases">
        <authorList>
            <consortium name="Pathogen Informatics"/>
        </authorList>
    </citation>
    <scope>NUCLEOTIDE SEQUENCE [LARGE SCALE GENOMIC DNA]</scope>
</reference>
<dbReference type="Proteomes" id="UP000267096">
    <property type="component" value="Unassembled WGS sequence"/>
</dbReference>
<evidence type="ECO:0000313" key="1">
    <source>
        <dbReference type="EMBL" id="VDK18323.1"/>
    </source>
</evidence>
<keyword evidence="2" id="KW-1185">Reference proteome</keyword>
<accession>A0A0M3J0S8</accession>
<protein>
    <submittedName>
        <fullName evidence="3">Glycosyltransferase</fullName>
    </submittedName>
</protein>